<proteinExistence type="predicted"/>
<feature type="compositionally biased region" description="Basic and acidic residues" evidence="1">
    <location>
        <begin position="200"/>
        <end position="217"/>
    </location>
</feature>
<protein>
    <submittedName>
        <fullName evidence="2">Uncharacterized protein</fullName>
    </submittedName>
</protein>
<feature type="region of interest" description="Disordered" evidence="1">
    <location>
        <begin position="539"/>
        <end position="558"/>
    </location>
</feature>
<accession>A0A4Q2D510</accession>
<dbReference type="Proteomes" id="UP000290288">
    <property type="component" value="Unassembled WGS sequence"/>
</dbReference>
<evidence type="ECO:0000256" key="1">
    <source>
        <dbReference type="SAM" id="MobiDB-lite"/>
    </source>
</evidence>
<keyword evidence="3" id="KW-1185">Reference proteome</keyword>
<evidence type="ECO:0000313" key="3">
    <source>
        <dbReference type="Proteomes" id="UP000290288"/>
    </source>
</evidence>
<sequence>MGIAPLETSDVFASAHELLKQKVKWSKGARASEPPSAIAFLAPLLPLFFACELPENAPILDYEVIRQFRSWVAYVMSKNPQSLEILKLSKRQRALVESITPQLPRALLALSSLPSSWEEHTLRSQLVYNTDSDEEEDELPDEEEDTPEAGPSSTAGPSKKPAGTLLYFLSGAPSNMRLNLPVVNPDPHIVPKVPAKPKRGREESPPIKVEKGTDPSKNKRSRLRSPTRSRIVLSPTPEPIVISDYENKTTKKAAGKPKPRPTAPKGGKKATASASTSAKDPLPPLSAPGPTTTNSVLDPAFQTLSSSAISIYSIIAPKSALLTDPEAATVLTTRATTTPLPRMPCRHRACMENPQICLPYDGNSAKCAPCQNAHAACSFQRHRDDTPLHDRLRGFWDFVQGPSSTAYVNCLYDELRQEWRHLQDLTALVNHQASRVEGSRRFLSAYLQTLKHNDDPFVDEMVDPETLKVLIQQHPGAVYEQLCAVAPLANYFHFNPQSPGSAPASPTTGTANEPTDTSPPAYQDPSASQATTLPFGFALPANSNTFAPPPTFGSSFSS</sequence>
<feature type="region of interest" description="Disordered" evidence="1">
    <location>
        <begin position="497"/>
        <end position="529"/>
    </location>
</feature>
<evidence type="ECO:0000313" key="2">
    <source>
        <dbReference type="EMBL" id="RXW13245.1"/>
    </source>
</evidence>
<reference evidence="2 3" key="1">
    <citation type="submission" date="2019-01" db="EMBL/GenBank/DDBJ databases">
        <title>Draft genome sequence of Psathyrella aberdarensis IHI B618.</title>
        <authorList>
            <person name="Buettner E."/>
            <person name="Kellner H."/>
        </authorList>
    </citation>
    <scope>NUCLEOTIDE SEQUENCE [LARGE SCALE GENOMIC DNA]</scope>
    <source>
        <strain evidence="2 3">IHI B618</strain>
    </source>
</reference>
<gene>
    <name evidence="2" type="ORF">EST38_g12610</name>
</gene>
<dbReference type="AlphaFoldDB" id="A0A4Q2D510"/>
<organism evidence="2 3">
    <name type="scientific">Candolleomyces aberdarensis</name>
    <dbReference type="NCBI Taxonomy" id="2316362"/>
    <lineage>
        <taxon>Eukaryota</taxon>
        <taxon>Fungi</taxon>
        <taxon>Dikarya</taxon>
        <taxon>Basidiomycota</taxon>
        <taxon>Agaricomycotina</taxon>
        <taxon>Agaricomycetes</taxon>
        <taxon>Agaricomycetidae</taxon>
        <taxon>Agaricales</taxon>
        <taxon>Agaricineae</taxon>
        <taxon>Psathyrellaceae</taxon>
        <taxon>Candolleomyces</taxon>
    </lineage>
</organism>
<feature type="compositionally biased region" description="Acidic residues" evidence="1">
    <location>
        <begin position="131"/>
        <end position="147"/>
    </location>
</feature>
<dbReference type="EMBL" id="SDEE01000971">
    <property type="protein sequence ID" value="RXW13245.1"/>
    <property type="molecule type" value="Genomic_DNA"/>
</dbReference>
<feature type="compositionally biased region" description="Polar residues" evidence="1">
    <location>
        <begin position="541"/>
        <end position="558"/>
    </location>
</feature>
<feature type="compositionally biased region" description="Low complexity" evidence="1">
    <location>
        <begin position="263"/>
        <end position="279"/>
    </location>
</feature>
<comment type="caution">
    <text evidence="2">The sequence shown here is derived from an EMBL/GenBank/DDBJ whole genome shotgun (WGS) entry which is preliminary data.</text>
</comment>
<feature type="region of interest" description="Disordered" evidence="1">
    <location>
        <begin position="131"/>
        <end position="162"/>
    </location>
</feature>
<dbReference type="OrthoDB" id="10433890at2759"/>
<name>A0A4Q2D510_9AGAR</name>
<feature type="compositionally biased region" description="Basic residues" evidence="1">
    <location>
        <begin position="250"/>
        <end position="259"/>
    </location>
</feature>
<feature type="compositionally biased region" description="Basic residues" evidence="1">
    <location>
        <begin position="218"/>
        <end position="227"/>
    </location>
</feature>
<feature type="region of interest" description="Disordered" evidence="1">
    <location>
        <begin position="179"/>
        <end position="294"/>
    </location>
</feature>